<feature type="region of interest" description="Disordered" evidence="1">
    <location>
        <begin position="33"/>
        <end position="52"/>
    </location>
</feature>
<comment type="caution">
    <text evidence="2">The sequence shown here is derived from an EMBL/GenBank/DDBJ whole genome shotgun (WGS) entry which is preliminary data.</text>
</comment>
<sequence>MMQPIEKYQCRMPKYRNGQVKADKEWEEIEEMKKRKTGKQEKEMEEMERGRRRLVNETVTVRGRSNKTHLTEDGQVDVTMREGRGCKGVTRGR</sequence>
<protein>
    <submittedName>
        <fullName evidence="2">Uncharacterized protein</fullName>
    </submittedName>
</protein>
<evidence type="ECO:0000313" key="3">
    <source>
        <dbReference type="Proteomes" id="UP000218231"/>
    </source>
</evidence>
<evidence type="ECO:0000256" key="1">
    <source>
        <dbReference type="SAM" id="MobiDB-lite"/>
    </source>
</evidence>
<dbReference type="Proteomes" id="UP000218231">
    <property type="component" value="Unassembled WGS sequence"/>
</dbReference>
<reference evidence="2 3" key="1">
    <citation type="journal article" date="2017" name="Curr. Biol.">
        <title>Genome architecture and evolution of a unichromosomal asexual nematode.</title>
        <authorList>
            <person name="Fradin H."/>
            <person name="Zegar C."/>
            <person name="Gutwein M."/>
            <person name="Lucas J."/>
            <person name="Kovtun M."/>
            <person name="Corcoran D."/>
            <person name="Baugh L.R."/>
            <person name="Kiontke K."/>
            <person name="Gunsalus K."/>
            <person name="Fitch D.H."/>
            <person name="Piano F."/>
        </authorList>
    </citation>
    <scope>NUCLEOTIDE SEQUENCE [LARGE SCALE GENOMIC DNA]</scope>
    <source>
        <strain evidence="2">PF1309</strain>
    </source>
</reference>
<keyword evidence="3" id="KW-1185">Reference proteome</keyword>
<dbReference type="EMBL" id="LIAE01007084">
    <property type="protein sequence ID" value="PAV82055.1"/>
    <property type="molecule type" value="Genomic_DNA"/>
</dbReference>
<evidence type="ECO:0000313" key="2">
    <source>
        <dbReference type="EMBL" id="PAV82055.1"/>
    </source>
</evidence>
<name>A0A2A2L7J6_9BILA</name>
<proteinExistence type="predicted"/>
<accession>A0A2A2L7J6</accession>
<organism evidence="2 3">
    <name type="scientific">Diploscapter pachys</name>
    <dbReference type="NCBI Taxonomy" id="2018661"/>
    <lineage>
        <taxon>Eukaryota</taxon>
        <taxon>Metazoa</taxon>
        <taxon>Ecdysozoa</taxon>
        <taxon>Nematoda</taxon>
        <taxon>Chromadorea</taxon>
        <taxon>Rhabditida</taxon>
        <taxon>Rhabditina</taxon>
        <taxon>Rhabditomorpha</taxon>
        <taxon>Rhabditoidea</taxon>
        <taxon>Rhabditidae</taxon>
        <taxon>Diploscapter</taxon>
    </lineage>
</organism>
<dbReference type="AlphaFoldDB" id="A0A2A2L7J6"/>
<gene>
    <name evidence="2" type="ORF">WR25_11096</name>
</gene>